<dbReference type="RefSeq" id="WP_013417567.1">
    <property type="nucleotide sequence ID" value="NC_014659.1"/>
</dbReference>
<evidence type="ECO:0000313" key="6">
    <source>
        <dbReference type="EMBL" id="CBH50514.1"/>
    </source>
</evidence>
<evidence type="ECO:0000313" key="7">
    <source>
        <dbReference type="Proteomes" id="UP000006892"/>
    </source>
</evidence>
<name>A0A3S5YDH5_RHOH1</name>
<dbReference type="SUPFAM" id="SSF55781">
    <property type="entry name" value="GAF domain-like"/>
    <property type="match status" value="1"/>
</dbReference>
<proteinExistence type="predicted"/>
<keyword evidence="3" id="KW-0804">Transcription</keyword>
<dbReference type="PROSITE" id="PS51078">
    <property type="entry name" value="ICLR_ED"/>
    <property type="match status" value="1"/>
</dbReference>
<dbReference type="GO" id="GO:0003677">
    <property type="term" value="F:DNA binding"/>
    <property type="evidence" value="ECO:0007669"/>
    <property type="project" value="UniProtKB-KW"/>
</dbReference>
<evidence type="ECO:0000256" key="3">
    <source>
        <dbReference type="ARBA" id="ARBA00023163"/>
    </source>
</evidence>
<dbReference type="InterPro" id="IPR014757">
    <property type="entry name" value="Tscrpt_reg_IclR_C"/>
</dbReference>
<evidence type="ECO:0000256" key="1">
    <source>
        <dbReference type="ARBA" id="ARBA00023015"/>
    </source>
</evidence>
<gene>
    <name evidence="6" type="ordered locus">REQ_45570</name>
</gene>
<dbReference type="InterPro" id="IPR005471">
    <property type="entry name" value="Tscrpt_reg_IclR_N"/>
</dbReference>
<dbReference type="InterPro" id="IPR036390">
    <property type="entry name" value="WH_DNA-bd_sf"/>
</dbReference>
<dbReference type="SMART" id="SM00346">
    <property type="entry name" value="HTH_ICLR"/>
    <property type="match status" value="1"/>
</dbReference>
<reference evidence="6" key="1">
    <citation type="journal article" date="2010" name="PLoS Genet.">
        <title>The genome of a pathogenic rhodococcus: cooptive virulence underpinned by key gene acquisitions.</title>
        <authorList>
            <person name="Letek M."/>
            <person name="Gonzalez P."/>
            <person name="Macarthur I."/>
            <person name="Rodriguez H."/>
            <person name="Freeman T.C."/>
            <person name="Valero-Rello A."/>
            <person name="Blanco M."/>
            <person name="Buckley T."/>
            <person name="Cherevach I."/>
            <person name="Fahey R."/>
            <person name="Hapeshi A."/>
            <person name="Holdstock J."/>
            <person name="Leadon D."/>
            <person name="Navas J."/>
            <person name="Ocampo A."/>
            <person name="Quail M.A."/>
            <person name="Sanders M."/>
            <person name="Scortti M.M."/>
            <person name="Prescott J.F."/>
            <person name="Fogarty U."/>
            <person name="Meijer W.G."/>
            <person name="Parkhill J."/>
            <person name="Bentley S.D."/>
            <person name="Vazquez-Boland J.A."/>
        </authorList>
    </citation>
    <scope>NUCLEOTIDE SEQUENCE [LARGE SCALE GENOMIC DNA]</scope>
    <source>
        <strain evidence="6 7">103S</strain>
    </source>
</reference>
<keyword evidence="2" id="KW-0238">DNA-binding</keyword>
<dbReference type="Gene3D" id="3.30.450.40">
    <property type="match status" value="1"/>
</dbReference>
<dbReference type="InterPro" id="IPR029016">
    <property type="entry name" value="GAF-like_dom_sf"/>
</dbReference>
<accession>A0A3S5YDH5</accession>
<feature type="domain" description="HTH iclR-type" evidence="4">
    <location>
        <begin position="10"/>
        <end position="71"/>
    </location>
</feature>
<evidence type="ECO:0000256" key="2">
    <source>
        <dbReference type="ARBA" id="ARBA00023125"/>
    </source>
</evidence>
<protein>
    <submittedName>
        <fullName evidence="6">IclR family transcriptional regulator</fullName>
    </submittedName>
</protein>
<dbReference type="EMBL" id="FN563149">
    <property type="protein sequence ID" value="CBH50514.1"/>
    <property type="molecule type" value="Genomic_DNA"/>
</dbReference>
<dbReference type="PANTHER" id="PTHR30136:SF35">
    <property type="entry name" value="HTH-TYPE TRANSCRIPTIONAL REGULATOR RV1719"/>
    <property type="match status" value="1"/>
</dbReference>
<organism evidence="6">
    <name type="scientific">Rhodococcus hoagii (strain 103S)</name>
    <name type="common">Rhodococcus equi</name>
    <dbReference type="NCBI Taxonomy" id="685727"/>
    <lineage>
        <taxon>Bacteria</taxon>
        <taxon>Bacillati</taxon>
        <taxon>Actinomycetota</taxon>
        <taxon>Actinomycetes</taxon>
        <taxon>Mycobacteriales</taxon>
        <taxon>Nocardiaceae</taxon>
        <taxon>Prescottella</taxon>
    </lineage>
</organism>
<dbReference type="Pfam" id="PF09339">
    <property type="entry name" value="HTH_IclR"/>
    <property type="match status" value="1"/>
</dbReference>
<evidence type="ECO:0000259" key="4">
    <source>
        <dbReference type="PROSITE" id="PS51077"/>
    </source>
</evidence>
<dbReference type="GO" id="GO:0045892">
    <property type="term" value="P:negative regulation of DNA-templated transcription"/>
    <property type="evidence" value="ECO:0007669"/>
    <property type="project" value="TreeGrafter"/>
</dbReference>
<dbReference type="PROSITE" id="PS51077">
    <property type="entry name" value="HTH_ICLR"/>
    <property type="match status" value="1"/>
</dbReference>
<dbReference type="AlphaFoldDB" id="A0A3S5YDH5"/>
<dbReference type="InterPro" id="IPR036388">
    <property type="entry name" value="WH-like_DNA-bd_sf"/>
</dbReference>
<dbReference type="Proteomes" id="UP001154400">
    <property type="component" value="Chromosome"/>
</dbReference>
<evidence type="ECO:0000259" key="5">
    <source>
        <dbReference type="PROSITE" id="PS51078"/>
    </source>
</evidence>
<dbReference type="GO" id="GO:0003700">
    <property type="term" value="F:DNA-binding transcription factor activity"/>
    <property type="evidence" value="ECO:0007669"/>
    <property type="project" value="TreeGrafter"/>
</dbReference>
<dbReference type="SUPFAM" id="SSF46785">
    <property type="entry name" value="Winged helix' DNA-binding domain"/>
    <property type="match status" value="1"/>
</dbReference>
<keyword evidence="1" id="KW-0805">Transcription regulation</keyword>
<dbReference type="InterPro" id="IPR050707">
    <property type="entry name" value="HTH_MetabolicPath_Reg"/>
</dbReference>
<dbReference type="Gene3D" id="1.10.10.10">
    <property type="entry name" value="Winged helix-like DNA-binding domain superfamily/Winged helix DNA-binding domain"/>
    <property type="match status" value="1"/>
</dbReference>
<feature type="domain" description="IclR-ED" evidence="5">
    <location>
        <begin position="72"/>
        <end position="296"/>
    </location>
</feature>
<sequence>MDRDKGATASPPTDRVVAVIELLAGRDEACTIAEVADALGLSRSTVGAVLGSLDAHGWVRRDADLRYRLGARLASIGEAARSAAGVPPGLDAALAKLSAQVDCGAALGVVTATEMTFLAVDAGRGRLPAGITVGAGLPLRAPAGAAVIAFADQARRRAWLDTLPPELRAETAEALELIRTTGVGMWGIGAADPGMLDVLAEVVEHLGDDPTRNALRGRVLDLLGGISGRPYGADDLASERALPVSYLVAPVFDADGRAAWELQIGPLRSAVGRDERAHYIESLTRTARELDTRTGVNA</sequence>
<dbReference type="KEGG" id="req:REQ_45570"/>
<dbReference type="PANTHER" id="PTHR30136">
    <property type="entry name" value="HELIX-TURN-HELIX TRANSCRIPTIONAL REGULATOR, ICLR FAMILY"/>
    <property type="match status" value="1"/>
</dbReference>